<reference evidence="2 3" key="1">
    <citation type="submission" date="2019-01" db="EMBL/GenBank/DDBJ databases">
        <title>Nuclear Genome Assembly of the Microalgal Biofuel strain Nannochloropsis salina CCMP1776.</title>
        <authorList>
            <person name="Hovde B."/>
        </authorList>
    </citation>
    <scope>NUCLEOTIDE SEQUENCE [LARGE SCALE GENOMIC DNA]</scope>
    <source>
        <strain evidence="2 3">CCMP1776</strain>
    </source>
</reference>
<dbReference type="Proteomes" id="UP000355283">
    <property type="component" value="Unassembled WGS sequence"/>
</dbReference>
<dbReference type="Gene3D" id="2.20.70.10">
    <property type="match status" value="1"/>
</dbReference>
<name>A0A4D9CS01_9STRA</name>
<keyword evidence="3" id="KW-1185">Reference proteome</keyword>
<dbReference type="AlphaFoldDB" id="A0A4D9CS01"/>
<feature type="compositionally biased region" description="Acidic residues" evidence="1">
    <location>
        <begin position="92"/>
        <end position="103"/>
    </location>
</feature>
<protein>
    <recommendedName>
        <fullName evidence="4">WW domain-containing protein</fullName>
    </recommendedName>
</protein>
<organism evidence="2 3">
    <name type="scientific">Nannochloropsis salina CCMP1776</name>
    <dbReference type="NCBI Taxonomy" id="1027361"/>
    <lineage>
        <taxon>Eukaryota</taxon>
        <taxon>Sar</taxon>
        <taxon>Stramenopiles</taxon>
        <taxon>Ochrophyta</taxon>
        <taxon>Eustigmatophyceae</taxon>
        <taxon>Eustigmatales</taxon>
        <taxon>Monodopsidaceae</taxon>
        <taxon>Microchloropsis</taxon>
        <taxon>Microchloropsis salina</taxon>
    </lineage>
</organism>
<comment type="caution">
    <text evidence="2">The sequence shown here is derived from an EMBL/GenBank/DDBJ whole genome shotgun (WGS) entry which is preliminary data.</text>
</comment>
<dbReference type="EMBL" id="SDOX01000170">
    <property type="protein sequence ID" value="TFJ80345.1"/>
    <property type="molecule type" value="Genomic_DNA"/>
</dbReference>
<gene>
    <name evidence="2" type="ORF">NSK_008311</name>
</gene>
<evidence type="ECO:0000313" key="2">
    <source>
        <dbReference type="EMBL" id="TFJ80345.1"/>
    </source>
</evidence>
<evidence type="ECO:0000256" key="1">
    <source>
        <dbReference type="SAM" id="MobiDB-lite"/>
    </source>
</evidence>
<accession>A0A4D9CS01</accession>
<sequence length="206" mass="23472">MEGAFHSQRSSLLYEEVPILEAATEDNDDAKMLSSSMGTSTSVSGKIRGGENAAQDKMESHELVLRDWILCYDRRTGLFYHFNTRTGQSEWALEEEEDEEEGEDRGGEETALCGKKEGDRGKDGKEGGDKSRMSWMKETLCCKRLCLALLYRLEDPHHDAESLRVTRQGGGRNFKGMSPSWTAGALHGWCLLEWWRCLWETRWPVE</sequence>
<feature type="region of interest" description="Disordered" evidence="1">
    <location>
        <begin position="90"/>
        <end position="130"/>
    </location>
</feature>
<feature type="compositionally biased region" description="Low complexity" evidence="1">
    <location>
        <begin position="34"/>
        <end position="45"/>
    </location>
</feature>
<evidence type="ECO:0008006" key="4">
    <source>
        <dbReference type="Google" id="ProtNLM"/>
    </source>
</evidence>
<feature type="compositionally biased region" description="Basic and acidic residues" evidence="1">
    <location>
        <begin position="104"/>
        <end position="130"/>
    </location>
</feature>
<evidence type="ECO:0000313" key="3">
    <source>
        <dbReference type="Proteomes" id="UP000355283"/>
    </source>
</evidence>
<proteinExistence type="predicted"/>
<feature type="region of interest" description="Disordered" evidence="1">
    <location>
        <begin position="25"/>
        <end position="56"/>
    </location>
</feature>